<accession>A0A1H6F9B3</accession>
<keyword evidence="2" id="KW-1185">Reference proteome</keyword>
<protein>
    <submittedName>
        <fullName evidence="1">Uncharacterized protein</fullName>
    </submittedName>
</protein>
<name>A0A1H6F9B3_9GAMM</name>
<evidence type="ECO:0000313" key="2">
    <source>
        <dbReference type="Proteomes" id="UP000236724"/>
    </source>
</evidence>
<dbReference type="RefSeq" id="WP_103920443.1">
    <property type="nucleotide sequence ID" value="NZ_FMSV02000503.1"/>
</dbReference>
<proteinExistence type="predicted"/>
<sequence>MNLTPKEQRKLNRGRMLIMRKIHVERLKRFLDHGGKPPGELMPHEKKRINAYMAVVEQDIKQQRLQ</sequence>
<evidence type="ECO:0000313" key="1">
    <source>
        <dbReference type="EMBL" id="SEH06688.1"/>
    </source>
</evidence>
<dbReference type="AlphaFoldDB" id="A0A1H6F9B3"/>
<dbReference type="EMBL" id="FMSV02000503">
    <property type="protein sequence ID" value="SEH06688.1"/>
    <property type="molecule type" value="Genomic_DNA"/>
</dbReference>
<dbReference type="Proteomes" id="UP000236724">
    <property type="component" value="Unassembled WGS sequence"/>
</dbReference>
<gene>
    <name evidence="1" type="ORF">MBHS_02553</name>
</gene>
<organism evidence="1 2">
    <name type="scientific">Candidatus Venteria ishoeyi</name>
    <dbReference type="NCBI Taxonomy" id="1899563"/>
    <lineage>
        <taxon>Bacteria</taxon>
        <taxon>Pseudomonadati</taxon>
        <taxon>Pseudomonadota</taxon>
        <taxon>Gammaproteobacteria</taxon>
        <taxon>Thiotrichales</taxon>
        <taxon>Thiotrichaceae</taxon>
        <taxon>Venteria</taxon>
    </lineage>
</organism>
<reference evidence="1 2" key="1">
    <citation type="submission" date="2016-10" db="EMBL/GenBank/DDBJ databases">
        <authorList>
            <person name="de Groot N.N."/>
        </authorList>
    </citation>
    <scope>NUCLEOTIDE SEQUENCE [LARGE SCALE GENOMIC DNA]</scope>
    <source>
        <strain evidence="1">MBHS1</strain>
    </source>
</reference>